<reference evidence="1 2" key="1">
    <citation type="submission" date="2020-08" db="EMBL/GenBank/DDBJ databases">
        <title>Genomic Encyclopedia of Type Strains, Phase IV (KMG-IV): sequencing the most valuable type-strain genomes for metagenomic binning, comparative biology and taxonomic classification.</title>
        <authorList>
            <person name="Goeker M."/>
        </authorList>
    </citation>
    <scope>NUCLEOTIDE SEQUENCE [LARGE SCALE GENOMIC DNA]</scope>
    <source>
        <strain evidence="1 2">DSM 29348</strain>
    </source>
</reference>
<name>A0A7W6DJB7_9SPHN</name>
<keyword evidence="2" id="KW-1185">Reference proteome</keyword>
<evidence type="ECO:0000313" key="2">
    <source>
        <dbReference type="Proteomes" id="UP000552757"/>
    </source>
</evidence>
<gene>
    <name evidence="1" type="ORF">GGR44_003346</name>
</gene>
<dbReference type="EMBL" id="JACIEB010000011">
    <property type="protein sequence ID" value="MBB3983649.1"/>
    <property type="molecule type" value="Genomic_DNA"/>
</dbReference>
<organism evidence="1 2">
    <name type="scientific">Sphingobium fontiphilum</name>
    <dbReference type="NCBI Taxonomy" id="944425"/>
    <lineage>
        <taxon>Bacteria</taxon>
        <taxon>Pseudomonadati</taxon>
        <taxon>Pseudomonadota</taxon>
        <taxon>Alphaproteobacteria</taxon>
        <taxon>Sphingomonadales</taxon>
        <taxon>Sphingomonadaceae</taxon>
        <taxon>Sphingobium</taxon>
    </lineage>
</organism>
<accession>A0A7W6DJB7</accession>
<protein>
    <recommendedName>
        <fullName evidence="3">Short-chain dehydrogenase</fullName>
    </recommendedName>
</protein>
<proteinExistence type="predicted"/>
<sequence>DTILWLAKQQDPGTGGYFAKHRPATLSKAARSDESSERLWQISERLVST</sequence>
<comment type="caution">
    <text evidence="1">The sequence shown here is derived from an EMBL/GenBank/DDBJ whole genome shotgun (WGS) entry which is preliminary data.</text>
</comment>
<dbReference type="Proteomes" id="UP000552757">
    <property type="component" value="Unassembled WGS sequence"/>
</dbReference>
<feature type="non-terminal residue" evidence="1">
    <location>
        <position position="1"/>
    </location>
</feature>
<dbReference type="AlphaFoldDB" id="A0A7W6DJB7"/>
<evidence type="ECO:0008006" key="3">
    <source>
        <dbReference type="Google" id="ProtNLM"/>
    </source>
</evidence>
<evidence type="ECO:0000313" key="1">
    <source>
        <dbReference type="EMBL" id="MBB3983649.1"/>
    </source>
</evidence>